<feature type="domain" description="PH" evidence="1">
    <location>
        <begin position="1"/>
        <end position="38"/>
    </location>
</feature>
<comment type="caution">
    <text evidence="2">The sequence shown here is derived from an EMBL/GenBank/DDBJ whole genome shotgun (WGS) entry which is preliminary data.</text>
</comment>
<name>A0AA35X8K9_GEOBA</name>
<dbReference type="SUPFAM" id="SSF50729">
    <property type="entry name" value="PH domain-like"/>
    <property type="match status" value="1"/>
</dbReference>
<proteinExistence type="predicted"/>
<dbReference type="InterPro" id="IPR011993">
    <property type="entry name" value="PH-like_dom_sf"/>
</dbReference>
<evidence type="ECO:0000313" key="2">
    <source>
        <dbReference type="EMBL" id="CAI8048264.1"/>
    </source>
</evidence>
<dbReference type="InterPro" id="IPR001849">
    <property type="entry name" value="PH_domain"/>
</dbReference>
<accession>A0AA35X8K9</accession>
<dbReference type="AlphaFoldDB" id="A0AA35X8K9"/>
<gene>
    <name evidence="2" type="ORF">GBAR_LOCUS26637</name>
</gene>
<protein>
    <submittedName>
        <fullName evidence="2">Dual adapter for phosphotyrosine and 3-phosphotyrosine and 3-phosphoinositide</fullName>
    </submittedName>
</protein>
<reference evidence="2" key="1">
    <citation type="submission" date="2023-03" db="EMBL/GenBank/DDBJ databases">
        <authorList>
            <person name="Steffen K."/>
            <person name="Cardenas P."/>
        </authorList>
    </citation>
    <scope>NUCLEOTIDE SEQUENCE</scope>
</reference>
<dbReference type="EMBL" id="CASHTH010003718">
    <property type="protein sequence ID" value="CAI8048264.1"/>
    <property type="molecule type" value="Genomic_DNA"/>
</dbReference>
<dbReference type="Proteomes" id="UP001174909">
    <property type="component" value="Unassembled WGS sequence"/>
</dbReference>
<keyword evidence="3" id="KW-1185">Reference proteome</keyword>
<organism evidence="2 3">
    <name type="scientific">Geodia barretti</name>
    <name type="common">Barrett's horny sponge</name>
    <dbReference type="NCBI Taxonomy" id="519541"/>
    <lineage>
        <taxon>Eukaryota</taxon>
        <taxon>Metazoa</taxon>
        <taxon>Porifera</taxon>
        <taxon>Demospongiae</taxon>
        <taxon>Heteroscleromorpha</taxon>
        <taxon>Tetractinellida</taxon>
        <taxon>Astrophorina</taxon>
        <taxon>Geodiidae</taxon>
        <taxon>Geodia</taxon>
    </lineage>
</organism>
<sequence>MGKPNCFRLVLPYRAFYMIATTEAEAEDWVTFLRWRLENNPR</sequence>
<dbReference type="Gene3D" id="2.30.29.30">
    <property type="entry name" value="Pleckstrin-homology domain (PH domain)/Phosphotyrosine-binding domain (PTB)"/>
    <property type="match status" value="1"/>
</dbReference>
<dbReference type="PROSITE" id="PS50003">
    <property type="entry name" value="PH_DOMAIN"/>
    <property type="match status" value="1"/>
</dbReference>
<evidence type="ECO:0000259" key="1">
    <source>
        <dbReference type="PROSITE" id="PS50003"/>
    </source>
</evidence>
<evidence type="ECO:0000313" key="3">
    <source>
        <dbReference type="Proteomes" id="UP001174909"/>
    </source>
</evidence>